<comment type="subcellular location">
    <subcellularLocation>
        <location evidence="1">Cell membrane</location>
        <topology evidence="1">Multi-pass membrane protein</topology>
    </subcellularLocation>
</comment>
<evidence type="ECO:0000256" key="3">
    <source>
        <dbReference type="ARBA" id="ARBA00022448"/>
    </source>
</evidence>
<dbReference type="GO" id="GO:0022857">
    <property type="term" value="F:transmembrane transporter activity"/>
    <property type="evidence" value="ECO:0007669"/>
    <property type="project" value="InterPro"/>
</dbReference>
<evidence type="ECO:0000256" key="1">
    <source>
        <dbReference type="ARBA" id="ARBA00004651"/>
    </source>
</evidence>
<dbReference type="Pfam" id="PF02028">
    <property type="entry name" value="BCCT"/>
    <property type="match status" value="1"/>
</dbReference>
<feature type="transmembrane region" description="Helical" evidence="8">
    <location>
        <begin position="101"/>
        <end position="121"/>
    </location>
</feature>
<evidence type="ECO:0000256" key="5">
    <source>
        <dbReference type="ARBA" id="ARBA00022692"/>
    </source>
</evidence>
<evidence type="ECO:0000256" key="2">
    <source>
        <dbReference type="ARBA" id="ARBA00005658"/>
    </source>
</evidence>
<dbReference type="PANTHER" id="PTHR30047:SF7">
    <property type="entry name" value="HIGH-AFFINITY CHOLINE TRANSPORT PROTEIN"/>
    <property type="match status" value="1"/>
</dbReference>
<feature type="transmembrane region" description="Helical" evidence="8">
    <location>
        <begin position="150"/>
        <end position="173"/>
    </location>
</feature>
<feature type="transmembrane region" description="Helical" evidence="8">
    <location>
        <begin position="21"/>
        <end position="41"/>
    </location>
</feature>
<gene>
    <name evidence="9" type="primary">betT</name>
    <name evidence="9" type="ORF">L0C25_15370</name>
</gene>
<name>A0AA46TFI3_9ACTN</name>
<evidence type="ECO:0000313" key="10">
    <source>
        <dbReference type="Proteomes" id="UP001164390"/>
    </source>
</evidence>
<sequence length="681" mass="74804">MSVTERAEVTREPDEPEVRPNWPVLVGSSICIIAIALWAIIDPESAAVRLGDLLTWVTESFGWFYVLIATVFVVFVVLLAFSRYGKVKLGPEHSTPDFGMFSWASMLFAAGIGTDIMFFAVSEPVTQYLAPPTAEPESVDAAREATVWTLFHYGITGWGMYALMGIALAYFAFRMNLPLSIRSAVYPIFGKRIYGPLGDGIDLAAVIATIFGIAVSLGIGVAQINYGLDELFGIEQGKAAQIGLVVVAVVAASASAVSGVDKGIKFLSQLNVILALGLAFFIVVTGRTQFLLNALVENTGDFVSKFPGMTMETFAQDPQPEWMSLWTLFFWAWWIAWASFVGMFLARISRGRTIRQFVTGTMIIPFTYILMWVSIYGNAALDRVRGGDADFGAATAADPASGLWELLRDYPWFPFIAGVAIIVGLLFYVTSADSGALVMGNLTTFRRTPRSDAPPWLRIFWASITGLLTIAMLGVGDNGIIALQNATVVMGLPFAFVMVLLMFGLYKALRVEGHREDSRAAILPAQLSGRVHHDGAPGSKVGRFWQERLRRAMTFADTAEVSTFLSDTALPAMREVREELAEHGVEATCHTAGDSESPTHVELEVELSADDQTFRYRLVPLQAELPAYRTNGDGERTYSRVEVHLGEGGQGYDVMGYSHMQLIDDMLDQYERHLEFLRLGQ</sequence>
<keyword evidence="10" id="KW-1185">Reference proteome</keyword>
<evidence type="ECO:0000256" key="8">
    <source>
        <dbReference type="SAM" id="Phobius"/>
    </source>
</evidence>
<dbReference type="Proteomes" id="UP001164390">
    <property type="component" value="Chromosome"/>
</dbReference>
<feature type="transmembrane region" description="Helical" evidence="8">
    <location>
        <begin position="412"/>
        <end position="429"/>
    </location>
</feature>
<keyword evidence="6 8" id="KW-1133">Transmembrane helix</keyword>
<protein>
    <submittedName>
        <fullName evidence="9">Choline BCCT transporter BetT</fullName>
    </submittedName>
</protein>
<organism evidence="9 10">
    <name type="scientific">Solicola gregarius</name>
    <dbReference type="NCBI Taxonomy" id="2908642"/>
    <lineage>
        <taxon>Bacteria</taxon>
        <taxon>Bacillati</taxon>
        <taxon>Actinomycetota</taxon>
        <taxon>Actinomycetes</taxon>
        <taxon>Propionibacteriales</taxon>
        <taxon>Nocardioidaceae</taxon>
        <taxon>Solicola</taxon>
    </lineage>
</organism>
<evidence type="ECO:0000256" key="4">
    <source>
        <dbReference type="ARBA" id="ARBA00022475"/>
    </source>
</evidence>
<keyword evidence="3" id="KW-0813">Transport</keyword>
<evidence type="ECO:0000256" key="6">
    <source>
        <dbReference type="ARBA" id="ARBA00022989"/>
    </source>
</evidence>
<dbReference type="NCBIfam" id="TIGR00842">
    <property type="entry name" value="bcct"/>
    <property type="match status" value="1"/>
</dbReference>
<feature type="transmembrane region" description="Helical" evidence="8">
    <location>
        <begin position="242"/>
        <end position="260"/>
    </location>
</feature>
<dbReference type="KEGG" id="sgrg:L0C25_15370"/>
<evidence type="ECO:0000256" key="7">
    <source>
        <dbReference type="ARBA" id="ARBA00023136"/>
    </source>
</evidence>
<dbReference type="RefSeq" id="WP_271632561.1">
    <property type="nucleotide sequence ID" value="NZ_CP094970.1"/>
</dbReference>
<dbReference type="PANTHER" id="PTHR30047">
    <property type="entry name" value="HIGH-AFFINITY CHOLINE TRANSPORT PROTEIN-RELATED"/>
    <property type="match status" value="1"/>
</dbReference>
<feature type="transmembrane region" description="Helical" evidence="8">
    <location>
        <begin position="323"/>
        <end position="345"/>
    </location>
</feature>
<dbReference type="GO" id="GO:0005886">
    <property type="term" value="C:plasma membrane"/>
    <property type="evidence" value="ECO:0007669"/>
    <property type="project" value="UniProtKB-SubCell"/>
</dbReference>
<accession>A0AA46TFI3</accession>
<dbReference type="EMBL" id="CP094970">
    <property type="protein sequence ID" value="UYM03919.1"/>
    <property type="molecule type" value="Genomic_DNA"/>
</dbReference>
<keyword evidence="5 8" id="KW-0812">Transmembrane</keyword>
<dbReference type="InterPro" id="IPR000060">
    <property type="entry name" value="BCCT_transptr"/>
</dbReference>
<feature type="transmembrane region" description="Helical" evidence="8">
    <location>
        <begin position="456"/>
        <end position="476"/>
    </location>
</feature>
<feature type="transmembrane region" description="Helical" evidence="8">
    <location>
        <begin position="272"/>
        <end position="292"/>
    </location>
</feature>
<keyword evidence="7 8" id="KW-0472">Membrane</keyword>
<feature type="transmembrane region" description="Helical" evidence="8">
    <location>
        <begin position="201"/>
        <end position="222"/>
    </location>
</feature>
<dbReference type="NCBIfam" id="NF007399">
    <property type="entry name" value="PRK09928.1"/>
    <property type="match status" value="1"/>
</dbReference>
<comment type="similarity">
    <text evidence="2">Belongs to the BCCT transporter (TC 2.A.15) family.</text>
</comment>
<keyword evidence="4" id="KW-1003">Cell membrane</keyword>
<dbReference type="AlphaFoldDB" id="A0AA46TFI3"/>
<feature type="transmembrane region" description="Helical" evidence="8">
    <location>
        <begin position="488"/>
        <end position="509"/>
    </location>
</feature>
<reference evidence="9" key="1">
    <citation type="submission" date="2022-01" db="EMBL/GenBank/DDBJ databases">
        <title>Nocardioidaceae gen. sp. A5X3R13.</title>
        <authorList>
            <person name="Lopez Marin M.A."/>
            <person name="Uhlik O."/>
        </authorList>
    </citation>
    <scope>NUCLEOTIDE SEQUENCE</scope>
    <source>
        <strain evidence="9">A5X3R13</strain>
    </source>
</reference>
<feature type="transmembrane region" description="Helical" evidence="8">
    <location>
        <begin position="357"/>
        <end position="375"/>
    </location>
</feature>
<feature type="transmembrane region" description="Helical" evidence="8">
    <location>
        <begin position="61"/>
        <end position="81"/>
    </location>
</feature>
<evidence type="ECO:0000313" key="9">
    <source>
        <dbReference type="EMBL" id="UYM03919.1"/>
    </source>
</evidence>
<proteinExistence type="inferred from homology"/>